<dbReference type="Gene3D" id="1.10.10.10">
    <property type="entry name" value="Winged helix-like DNA-binding domain superfamily/Winged helix DNA-binding domain"/>
    <property type="match status" value="1"/>
</dbReference>
<dbReference type="GO" id="GO:0003677">
    <property type="term" value="F:DNA binding"/>
    <property type="evidence" value="ECO:0007669"/>
    <property type="project" value="UniProtKB-KW"/>
</dbReference>
<keyword evidence="6" id="KW-1185">Reference proteome</keyword>
<protein>
    <submittedName>
        <fullName evidence="5">DNA-binding HxlR family transcriptional regulator</fullName>
    </submittedName>
</protein>
<evidence type="ECO:0000259" key="4">
    <source>
        <dbReference type="PROSITE" id="PS51118"/>
    </source>
</evidence>
<dbReference type="InterPro" id="IPR036390">
    <property type="entry name" value="WH_DNA-bd_sf"/>
</dbReference>
<proteinExistence type="predicted"/>
<dbReference type="AlphaFoldDB" id="A0A7W9LZ71"/>
<evidence type="ECO:0000256" key="2">
    <source>
        <dbReference type="ARBA" id="ARBA00023125"/>
    </source>
</evidence>
<sequence>MATARSYDQACSAAHALDLVGERWALLVVRELLLGPKRFTDLRVGLPQAGPNVLSQRLRELERTGVVRRRKLPPPAASQVYELTDWGRELEQVLIQLTQWGSRSPLRDLTAAVGVDALMLALRSGHDPDSGLDASYTLRLGEDAFSIRVAAGHLTIVRGEAAAPDAVIDTDPRTFAGLMVHRQRPGDAIAAGTLTVTGDADAVERLLDSITTPEPAPVPET</sequence>
<reference evidence="5 6" key="1">
    <citation type="submission" date="2020-08" db="EMBL/GenBank/DDBJ databases">
        <title>Sequencing the genomes of 1000 actinobacteria strains.</title>
        <authorList>
            <person name="Klenk H.-P."/>
        </authorList>
    </citation>
    <scope>NUCLEOTIDE SEQUENCE [LARGE SCALE GENOMIC DNA]</scope>
    <source>
        <strain evidence="5 6">DSM 45486</strain>
    </source>
</reference>
<dbReference type="Pfam" id="PF01638">
    <property type="entry name" value="HxlR"/>
    <property type="match status" value="1"/>
</dbReference>
<comment type="caution">
    <text evidence="5">The sequence shown here is derived from an EMBL/GenBank/DDBJ whole genome shotgun (WGS) entry which is preliminary data.</text>
</comment>
<feature type="domain" description="HTH hxlR-type" evidence="4">
    <location>
        <begin position="11"/>
        <end position="109"/>
    </location>
</feature>
<dbReference type="PROSITE" id="PS51118">
    <property type="entry name" value="HTH_HXLR"/>
    <property type="match status" value="1"/>
</dbReference>
<dbReference type="Gene3D" id="3.30.1050.10">
    <property type="entry name" value="SCP2 sterol-binding domain"/>
    <property type="match status" value="1"/>
</dbReference>
<evidence type="ECO:0000313" key="5">
    <source>
        <dbReference type="EMBL" id="MBB5801629.1"/>
    </source>
</evidence>
<dbReference type="EMBL" id="JACHMO010000001">
    <property type="protein sequence ID" value="MBB5801629.1"/>
    <property type="molecule type" value="Genomic_DNA"/>
</dbReference>
<dbReference type="InterPro" id="IPR036388">
    <property type="entry name" value="WH-like_DNA-bd_sf"/>
</dbReference>
<dbReference type="Proteomes" id="UP000552097">
    <property type="component" value="Unassembled WGS sequence"/>
</dbReference>
<dbReference type="SUPFAM" id="SSF55718">
    <property type="entry name" value="SCP-like"/>
    <property type="match status" value="1"/>
</dbReference>
<dbReference type="RefSeq" id="WP_184917705.1">
    <property type="nucleotide sequence ID" value="NZ_JACHMO010000001.1"/>
</dbReference>
<dbReference type="Pfam" id="PF14864">
    <property type="entry name" value="Alkyl_sulf_C"/>
    <property type="match status" value="1"/>
</dbReference>
<evidence type="ECO:0000256" key="1">
    <source>
        <dbReference type="ARBA" id="ARBA00023015"/>
    </source>
</evidence>
<keyword evidence="1" id="KW-0805">Transcription regulation</keyword>
<evidence type="ECO:0000256" key="3">
    <source>
        <dbReference type="ARBA" id="ARBA00023163"/>
    </source>
</evidence>
<gene>
    <name evidence="5" type="ORF">F4560_001397</name>
</gene>
<name>A0A7W9LZ71_9PSEU</name>
<accession>A0A7W9LZ71</accession>
<dbReference type="SUPFAM" id="SSF46785">
    <property type="entry name" value="Winged helix' DNA-binding domain"/>
    <property type="match status" value="1"/>
</dbReference>
<dbReference type="InterPro" id="IPR002577">
    <property type="entry name" value="HTH_HxlR"/>
</dbReference>
<keyword evidence="3" id="KW-0804">Transcription</keyword>
<keyword evidence="2 5" id="KW-0238">DNA-binding</keyword>
<organism evidence="5 6">
    <name type="scientific">Saccharothrix ecbatanensis</name>
    <dbReference type="NCBI Taxonomy" id="1105145"/>
    <lineage>
        <taxon>Bacteria</taxon>
        <taxon>Bacillati</taxon>
        <taxon>Actinomycetota</taxon>
        <taxon>Actinomycetes</taxon>
        <taxon>Pseudonocardiales</taxon>
        <taxon>Pseudonocardiaceae</taxon>
        <taxon>Saccharothrix</taxon>
    </lineage>
</organism>
<dbReference type="PANTHER" id="PTHR33204">
    <property type="entry name" value="TRANSCRIPTIONAL REGULATOR, MARR FAMILY"/>
    <property type="match status" value="1"/>
</dbReference>
<dbReference type="InterPro" id="IPR036527">
    <property type="entry name" value="SCP2_sterol-bd_dom_sf"/>
</dbReference>
<dbReference type="PANTHER" id="PTHR33204:SF18">
    <property type="entry name" value="TRANSCRIPTIONAL REGULATORY PROTEIN"/>
    <property type="match status" value="1"/>
</dbReference>
<dbReference type="InterPro" id="IPR029229">
    <property type="entry name" value="Alkyl_sulf_C"/>
</dbReference>
<evidence type="ECO:0000313" key="6">
    <source>
        <dbReference type="Proteomes" id="UP000552097"/>
    </source>
</evidence>